<dbReference type="InterPro" id="IPR012318">
    <property type="entry name" value="HTH_CRP"/>
</dbReference>
<sequence>MNSFTSGGPGTFWSLLGRIERESLHAIGWVRELSPRETLGDRDSLPDSVTVLLDGYAKELYGSADGDEAIIEIFGPGHLEGELALWDWPHRGRIETLTAVRALHVPKDRFVNFLAEELPAGAALMKSLGHRRVLVARRRAPGAGVRAPAKIALHLIELALRFGRPCGSGVVIGPPLTQADLASFAGVDRIAVARAFHVWRPKAARVSCAHPHADIIEQRGSTITVKDMDALRAAAGPWAAEWESSPLAAGGPPGRTTAKRQLPALRIPATGIGPAQLPPVVPCFTGRETELKFLDALVTEANRPRAVIVEGMAGVGKSALATFWGRSVKDEHFSGGQLYLDLHGTANRPLTAAEAVGQLLRGLGVGGHQMPLDEAELVAAYHRRLADRRLLIVVENAGEDPELIRALIPPSNRCLMLVTTQAGLAGRPGLTPADGVEPLPLDVLPEDEAIKLVAAVLGPGDSRVRENPSDATRLVRQCAMLPLALRITAAKLVQNPTEQIADTVRDLDGQDRLSKLAREDEPRAAVRPAFEVSYRALPPELRRTFRYLGLMTGPDVGVEACASLLDDAAPGTLHRLRSLARLHLVAVTGAENTGAGGGERFVVHELLRAFARERVLLEDGEAERTGAVRRLLTHYLATAMRAGDALGRPRRVLHARAVTPPAASGAERDRHLRWFESERRNLVAAAHQAVKHGLHSYAFNLADAVFDFMTSRGYVRDVIDVHKAGLASAQAVDEWPATAQMLHHLAIAHRTTGQNVKALSYGEDARWGFKRLGDSLGEAGALDNLADVRGVLGRYRLAIEHSEEALRLHRLADNQAGEAEALDTISQNLRRLGEYAGAEQHARQALTIRRAIDDQAGEAETLLNLARLYYYWGAPRQAAVHGLSALALRVDLGDEPQSADAYRELARIHRQLGLRDLARHDAAQALRICRVSGDRHGEGETLIVLGKLLRDEGAHAEALSRLWYAVRLAQEIGHKRGEAEARAAIGLVYFKLGRYAESREHLNLALEIRREIADRAGEAQDLENLNRTLRRLARYEDALQHGLHALRLWRELDVRTGEARALGGLARTYVRLGRSQEALRTAEASLSIRQRDGNGMGLGLDTMARVLLRTGQPEQALDKAVRAIRAIRETGDRQYEGAAVNNLARVFLALGRPAEAETYARKALDIVKDVGDLREQAACRHTLGLVAQHRGDHAEALRDLDENLRLHRETGNHTGQVEALRALRLSHQAIGNVREVQECEQRIQNIQRWLGGS</sequence>
<feature type="repeat" description="TPR" evidence="4">
    <location>
        <begin position="979"/>
        <end position="1012"/>
    </location>
</feature>
<dbReference type="Proteomes" id="UP001596004">
    <property type="component" value="Unassembled WGS sequence"/>
</dbReference>
<evidence type="ECO:0000256" key="2">
    <source>
        <dbReference type="ARBA" id="ARBA00023125"/>
    </source>
</evidence>
<evidence type="ECO:0000313" key="7">
    <source>
        <dbReference type="EMBL" id="MFC4530200.1"/>
    </source>
</evidence>
<dbReference type="PANTHER" id="PTHR10098">
    <property type="entry name" value="RAPSYN-RELATED"/>
    <property type="match status" value="1"/>
</dbReference>
<dbReference type="Gene3D" id="1.25.40.10">
    <property type="entry name" value="Tetratricopeptide repeat domain"/>
    <property type="match status" value="3"/>
</dbReference>
<keyword evidence="3" id="KW-0804">Transcription</keyword>
<keyword evidence="4" id="KW-0802">TPR repeat</keyword>
<dbReference type="PRINTS" id="PR00364">
    <property type="entry name" value="DISEASERSIST"/>
</dbReference>
<evidence type="ECO:0000256" key="3">
    <source>
        <dbReference type="ARBA" id="ARBA00023163"/>
    </source>
</evidence>
<dbReference type="PROSITE" id="PS50005">
    <property type="entry name" value="TPR"/>
    <property type="match status" value="1"/>
</dbReference>
<dbReference type="InterPro" id="IPR011990">
    <property type="entry name" value="TPR-like_helical_dom_sf"/>
</dbReference>
<dbReference type="EMBL" id="JBHSFP010000002">
    <property type="protein sequence ID" value="MFC4530200.1"/>
    <property type="molecule type" value="Genomic_DNA"/>
</dbReference>
<proteinExistence type="predicted"/>
<dbReference type="CDD" id="cd00038">
    <property type="entry name" value="CAP_ED"/>
    <property type="match status" value="1"/>
</dbReference>
<dbReference type="RefSeq" id="WP_380837740.1">
    <property type="nucleotide sequence ID" value="NZ_JBHSFP010000002.1"/>
</dbReference>
<evidence type="ECO:0000256" key="1">
    <source>
        <dbReference type="ARBA" id="ARBA00023015"/>
    </source>
</evidence>
<evidence type="ECO:0000259" key="5">
    <source>
        <dbReference type="PROSITE" id="PS50042"/>
    </source>
</evidence>
<keyword evidence="8" id="KW-1185">Reference proteome</keyword>
<dbReference type="Gene3D" id="3.40.50.300">
    <property type="entry name" value="P-loop containing nucleotide triphosphate hydrolases"/>
    <property type="match status" value="1"/>
</dbReference>
<dbReference type="SUPFAM" id="SSF51206">
    <property type="entry name" value="cAMP-binding domain-like"/>
    <property type="match status" value="1"/>
</dbReference>
<dbReference type="InterPro" id="IPR018490">
    <property type="entry name" value="cNMP-bd_dom_sf"/>
</dbReference>
<evidence type="ECO:0000313" key="8">
    <source>
        <dbReference type="Proteomes" id="UP001596004"/>
    </source>
</evidence>
<dbReference type="Pfam" id="PF13374">
    <property type="entry name" value="TPR_10"/>
    <property type="match status" value="2"/>
</dbReference>
<feature type="domain" description="HTH crp-type" evidence="6">
    <location>
        <begin position="145"/>
        <end position="229"/>
    </location>
</feature>
<dbReference type="SUPFAM" id="SSF46785">
    <property type="entry name" value="Winged helix' DNA-binding domain"/>
    <property type="match status" value="1"/>
</dbReference>
<dbReference type="InterPro" id="IPR014710">
    <property type="entry name" value="RmlC-like_jellyroll"/>
</dbReference>
<organism evidence="7 8">
    <name type="scientific">Sphaerisporangium dianthi</name>
    <dbReference type="NCBI Taxonomy" id="1436120"/>
    <lineage>
        <taxon>Bacteria</taxon>
        <taxon>Bacillati</taxon>
        <taxon>Actinomycetota</taxon>
        <taxon>Actinomycetes</taxon>
        <taxon>Streptosporangiales</taxon>
        <taxon>Streptosporangiaceae</taxon>
        <taxon>Sphaerisporangium</taxon>
    </lineage>
</organism>
<dbReference type="Pfam" id="PF00027">
    <property type="entry name" value="cNMP_binding"/>
    <property type="match status" value="1"/>
</dbReference>
<protein>
    <submittedName>
        <fullName evidence="7">Tetratricopeptide repeat protein</fullName>
    </submittedName>
</protein>
<keyword evidence="2" id="KW-0238">DNA-binding</keyword>
<dbReference type="SUPFAM" id="SSF52540">
    <property type="entry name" value="P-loop containing nucleoside triphosphate hydrolases"/>
    <property type="match status" value="1"/>
</dbReference>
<reference evidence="8" key="1">
    <citation type="journal article" date="2019" name="Int. J. Syst. Evol. Microbiol.">
        <title>The Global Catalogue of Microorganisms (GCM) 10K type strain sequencing project: providing services to taxonomists for standard genome sequencing and annotation.</title>
        <authorList>
            <consortium name="The Broad Institute Genomics Platform"/>
            <consortium name="The Broad Institute Genome Sequencing Center for Infectious Disease"/>
            <person name="Wu L."/>
            <person name="Ma J."/>
        </authorList>
    </citation>
    <scope>NUCLEOTIDE SEQUENCE [LARGE SCALE GENOMIC DNA]</scope>
    <source>
        <strain evidence="8">CGMCC 4.7132</strain>
    </source>
</reference>
<dbReference type="PANTHER" id="PTHR10098:SF108">
    <property type="entry name" value="TETRATRICOPEPTIDE REPEAT PROTEIN 28"/>
    <property type="match status" value="1"/>
</dbReference>
<dbReference type="InterPro" id="IPR027417">
    <property type="entry name" value="P-loop_NTPase"/>
</dbReference>
<feature type="domain" description="Cyclic nucleotide-binding" evidence="5">
    <location>
        <begin position="31"/>
        <end position="99"/>
    </location>
</feature>
<dbReference type="InterPro" id="IPR000595">
    <property type="entry name" value="cNMP-bd_dom"/>
</dbReference>
<dbReference type="SMART" id="SM00028">
    <property type="entry name" value="TPR"/>
    <property type="match status" value="11"/>
</dbReference>
<comment type="caution">
    <text evidence="7">The sequence shown here is derived from an EMBL/GenBank/DDBJ whole genome shotgun (WGS) entry which is preliminary data.</text>
</comment>
<dbReference type="Gene3D" id="2.60.120.10">
    <property type="entry name" value="Jelly Rolls"/>
    <property type="match status" value="1"/>
</dbReference>
<dbReference type="InterPro" id="IPR036390">
    <property type="entry name" value="WH_DNA-bd_sf"/>
</dbReference>
<accession>A0ABV9CBK1</accession>
<gene>
    <name evidence="7" type="ORF">ACFO60_05455</name>
</gene>
<evidence type="ECO:0000259" key="6">
    <source>
        <dbReference type="PROSITE" id="PS51063"/>
    </source>
</evidence>
<keyword evidence="1" id="KW-0805">Transcription regulation</keyword>
<name>A0ABV9CBK1_9ACTN</name>
<dbReference type="SUPFAM" id="SSF48452">
    <property type="entry name" value="TPR-like"/>
    <property type="match status" value="4"/>
</dbReference>
<dbReference type="PROSITE" id="PS51063">
    <property type="entry name" value="HTH_CRP_2"/>
    <property type="match status" value="1"/>
</dbReference>
<dbReference type="Pfam" id="PF13424">
    <property type="entry name" value="TPR_12"/>
    <property type="match status" value="3"/>
</dbReference>
<evidence type="ECO:0000256" key="4">
    <source>
        <dbReference type="PROSITE-ProRule" id="PRU00339"/>
    </source>
</evidence>
<dbReference type="PROSITE" id="PS50042">
    <property type="entry name" value="CNMP_BINDING_3"/>
    <property type="match status" value="1"/>
</dbReference>
<dbReference type="InterPro" id="IPR019734">
    <property type="entry name" value="TPR_rpt"/>
</dbReference>